<dbReference type="PANTHER" id="PTHR22946:SF9">
    <property type="entry name" value="POLYKETIDE TRANSFERASE AF380"/>
    <property type="match status" value="1"/>
</dbReference>
<dbReference type="STRING" id="1797714.A3D04_03545"/>
<reference evidence="4 5" key="1">
    <citation type="journal article" date="2016" name="Nat. Commun.">
        <title>Thousands of microbial genomes shed light on interconnected biogeochemical processes in an aquifer system.</title>
        <authorList>
            <person name="Anantharaman K."/>
            <person name="Brown C.T."/>
            <person name="Hug L.A."/>
            <person name="Sharon I."/>
            <person name="Castelle C.J."/>
            <person name="Probst A.J."/>
            <person name="Thomas B.C."/>
            <person name="Singh A."/>
            <person name="Wilkins M.J."/>
            <person name="Karaoz U."/>
            <person name="Brodie E.L."/>
            <person name="Williams K.H."/>
            <person name="Hubbard S.S."/>
            <person name="Banfield J.F."/>
        </authorList>
    </citation>
    <scope>NUCLEOTIDE SEQUENCE [LARGE SCALE GENOMIC DNA]</scope>
</reference>
<dbReference type="SUPFAM" id="SSF53474">
    <property type="entry name" value="alpha/beta-Hydrolases"/>
    <property type="match status" value="1"/>
</dbReference>
<dbReference type="AlphaFoldDB" id="A0A1F5GBE1"/>
<evidence type="ECO:0000313" key="4">
    <source>
        <dbReference type="EMBL" id="OGD89169.1"/>
    </source>
</evidence>
<dbReference type="Gene3D" id="3.40.50.1820">
    <property type="entry name" value="alpha/beta hydrolase"/>
    <property type="match status" value="1"/>
</dbReference>
<proteinExistence type="predicted"/>
<dbReference type="GO" id="GO:0006508">
    <property type="term" value="P:proteolysis"/>
    <property type="evidence" value="ECO:0007669"/>
    <property type="project" value="InterPro"/>
</dbReference>
<dbReference type="GO" id="GO:0052689">
    <property type="term" value="F:carboxylic ester hydrolase activity"/>
    <property type="evidence" value="ECO:0007669"/>
    <property type="project" value="UniProtKB-ARBA"/>
</dbReference>
<dbReference type="InterPro" id="IPR029058">
    <property type="entry name" value="AB_hydrolase_fold"/>
</dbReference>
<gene>
    <name evidence="4" type="ORF">A3D04_03545</name>
</gene>
<dbReference type="GO" id="GO:0008236">
    <property type="term" value="F:serine-type peptidase activity"/>
    <property type="evidence" value="ECO:0007669"/>
    <property type="project" value="InterPro"/>
</dbReference>
<dbReference type="EMBL" id="MFBD01000010">
    <property type="protein sequence ID" value="OGD89169.1"/>
    <property type="molecule type" value="Genomic_DNA"/>
</dbReference>
<keyword evidence="1" id="KW-0378">Hydrolase</keyword>
<keyword evidence="2" id="KW-0812">Transmembrane</keyword>
<evidence type="ECO:0000259" key="3">
    <source>
        <dbReference type="Pfam" id="PF00326"/>
    </source>
</evidence>
<protein>
    <recommendedName>
        <fullName evidence="3">Peptidase S9 prolyl oligopeptidase catalytic domain-containing protein</fullName>
    </recommendedName>
</protein>
<evidence type="ECO:0000256" key="1">
    <source>
        <dbReference type="ARBA" id="ARBA00022801"/>
    </source>
</evidence>
<evidence type="ECO:0000256" key="2">
    <source>
        <dbReference type="SAM" id="Phobius"/>
    </source>
</evidence>
<organism evidence="4 5">
    <name type="scientific">Candidatus Curtissbacteria bacterium RIFCSPHIGHO2_02_FULL_40_16b</name>
    <dbReference type="NCBI Taxonomy" id="1797714"/>
    <lineage>
        <taxon>Bacteria</taxon>
        <taxon>Candidatus Curtissiibacteriota</taxon>
    </lineage>
</organism>
<comment type="caution">
    <text evidence="4">The sequence shown here is derived from an EMBL/GenBank/DDBJ whole genome shotgun (WGS) entry which is preliminary data.</text>
</comment>
<sequence>MKLPLGILIIVVIAIVGYFGWQYQKEGQIKSPSITFQEKEQPLDRYSFNALSSRDFEPSEIELGDVIEDNADFTSRLFFFTAGAKRVSGLINIPKGDVVHPVIVMYRGYVDREAYTTGTGTQRAAEVYARSGFVTLAPDFLGYGSSDKQTENEMEERFQTYTTAITLLKSVENLNKTFISNNIFAQVDPAKVGIWGHSNGGQIAISTLEIIGESIPTVLWAPVTKPFPYSILYYTDEFDDRGKYLRKVIAEFEKDYDVDKYSIEKFYDQINAPIQVYQGSSDDSVPQKWSDEFVATMKELKKDIEYIVYSGADHNLLPNGWNNAVSEGMEFYRAKFGL</sequence>
<dbReference type="PANTHER" id="PTHR22946">
    <property type="entry name" value="DIENELACTONE HYDROLASE DOMAIN-CONTAINING PROTEIN-RELATED"/>
    <property type="match status" value="1"/>
</dbReference>
<feature type="transmembrane region" description="Helical" evidence="2">
    <location>
        <begin position="6"/>
        <end position="23"/>
    </location>
</feature>
<dbReference type="InterPro" id="IPR001375">
    <property type="entry name" value="Peptidase_S9_cat"/>
</dbReference>
<dbReference type="Proteomes" id="UP000177369">
    <property type="component" value="Unassembled WGS sequence"/>
</dbReference>
<keyword evidence="2" id="KW-0472">Membrane</keyword>
<keyword evidence="2" id="KW-1133">Transmembrane helix</keyword>
<feature type="domain" description="Peptidase S9 prolyl oligopeptidase catalytic" evidence="3">
    <location>
        <begin position="177"/>
        <end position="334"/>
    </location>
</feature>
<dbReference type="Pfam" id="PF00326">
    <property type="entry name" value="Peptidase_S9"/>
    <property type="match status" value="1"/>
</dbReference>
<dbReference type="InterPro" id="IPR050261">
    <property type="entry name" value="FrsA_esterase"/>
</dbReference>
<evidence type="ECO:0000313" key="5">
    <source>
        <dbReference type="Proteomes" id="UP000177369"/>
    </source>
</evidence>
<accession>A0A1F5GBE1</accession>
<name>A0A1F5GBE1_9BACT</name>